<name>A0A9W6CMI9_XANFL</name>
<protein>
    <submittedName>
        <fullName evidence="1">Uncharacterized protein</fullName>
    </submittedName>
</protein>
<dbReference type="Proteomes" id="UP001144397">
    <property type="component" value="Unassembled WGS sequence"/>
</dbReference>
<dbReference type="EMBL" id="BSDO01000014">
    <property type="protein sequence ID" value="GLI25301.1"/>
    <property type="molecule type" value="Genomic_DNA"/>
</dbReference>
<reference evidence="1" key="1">
    <citation type="submission" date="2022-12" db="EMBL/GenBank/DDBJ databases">
        <title>Reference genome sequencing for broad-spectrum identification of bacterial and archaeal isolates by mass spectrometry.</title>
        <authorList>
            <person name="Sekiguchi Y."/>
            <person name="Tourlousse D.M."/>
        </authorList>
    </citation>
    <scope>NUCLEOTIDE SEQUENCE</scope>
    <source>
        <strain evidence="1">301</strain>
    </source>
</reference>
<accession>A0A9W6CMI9</accession>
<dbReference type="AlphaFoldDB" id="A0A9W6CMI9"/>
<organism evidence="1 2">
    <name type="scientific">Xanthobacter flavus</name>
    <dbReference type="NCBI Taxonomy" id="281"/>
    <lineage>
        <taxon>Bacteria</taxon>
        <taxon>Pseudomonadati</taxon>
        <taxon>Pseudomonadota</taxon>
        <taxon>Alphaproteobacteria</taxon>
        <taxon>Hyphomicrobiales</taxon>
        <taxon>Xanthobacteraceae</taxon>
        <taxon>Xanthobacter</taxon>
    </lineage>
</organism>
<proteinExistence type="predicted"/>
<gene>
    <name evidence="1" type="ORF">XFLAVUS301_49750</name>
</gene>
<comment type="caution">
    <text evidence="1">The sequence shown here is derived from an EMBL/GenBank/DDBJ whole genome shotgun (WGS) entry which is preliminary data.</text>
</comment>
<sequence>MSCRNLFGPLAAYTRYWQHHPQEGSIRRSKAWGAVIAAAIDTRAVLAGGSPIANQMPMGPRGRYMSQIGERDLEVVEAWGILRPSDIPSARRLQALGLTSAVRHFNERAVPGMGGLWFAMPLVWSMLGISVARKLHHRPIEAANAVEALAMMEALAKGGGESNPRVRGSRNLPYVKGDFQILSKPGSYVTQPFRQTCTQPLVTLGLVQGTRARFNSFDLTEDGRRLLAPLGIVPELIEKWVCHGMRPPSDDLAPIAPTACLPDAIRAELTRRIYGEGADAERRKAIRDVGGELTSDALLAAPPPAGLTHEHLVDLRGGIAAVQLRAAALDVLGAVENRISRRWDDGLTPALSLAEAEHDEGICAKIEACVAKAERVARHIEVANEPESQTFLGECLRPNGLVRRLAKRDGVVIVLRDEELAPGPAFGADAVAEGDTDAATSGVSELPRIANLLALTADLCGAKSQAVGGDAP</sequence>
<evidence type="ECO:0000313" key="2">
    <source>
        <dbReference type="Proteomes" id="UP001144397"/>
    </source>
</evidence>
<evidence type="ECO:0000313" key="1">
    <source>
        <dbReference type="EMBL" id="GLI25301.1"/>
    </source>
</evidence>